<name>A0A3P6E5J6_BRAOL</name>
<proteinExistence type="predicted"/>
<protein>
    <submittedName>
        <fullName evidence="1">Uncharacterized protein</fullName>
    </submittedName>
</protein>
<accession>A0A3P6E5J6</accession>
<sequence length="57" mass="6639">CFARHKIFLPPCIGLHCRISFSPSCYCWVGKNKFSSPNKEECWHQYTILNPPHSSKN</sequence>
<evidence type="ECO:0000313" key="1">
    <source>
        <dbReference type="EMBL" id="VDD26719.1"/>
    </source>
</evidence>
<organism evidence="1">
    <name type="scientific">Brassica oleracea</name>
    <name type="common">Wild cabbage</name>
    <dbReference type="NCBI Taxonomy" id="3712"/>
    <lineage>
        <taxon>Eukaryota</taxon>
        <taxon>Viridiplantae</taxon>
        <taxon>Streptophyta</taxon>
        <taxon>Embryophyta</taxon>
        <taxon>Tracheophyta</taxon>
        <taxon>Spermatophyta</taxon>
        <taxon>Magnoliopsida</taxon>
        <taxon>eudicotyledons</taxon>
        <taxon>Gunneridae</taxon>
        <taxon>Pentapetalae</taxon>
        <taxon>rosids</taxon>
        <taxon>malvids</taxon>
        <taxon>Brassicales</taxon>
        <taxon>Brassicaceae</taxon>
        <taxon>Brassiceae</taxon>
        <taxon>Brassica</taxon>
    </lineage>
</organism>
<feature type="non-terminal residue" evidence="1">
    <location>
        <position position="1"/>
    </location>
</feature>
<reference evidence="1" key="1">
    <citation type="submission" date="2018-11" db="EMBL/GenBank/DDBJ databases">
        <authorList>
            <consortium name="Genoscope - CEA"/>
            <person name="William W."/>
        </authorList>
    </citation>
    <scope>NUCLEOTIDE SEQUENCE</scope>
</reference>
<dbReference type="EMBL" id="LR031874">
    <property type="protein sequence ID" value="VDD26719.1"/>
    <property type="molecule type" value="Genomic_DNA"/>
</dbReference>
<gene>
    <name evidence="1" type="ORF">BOLC2T11800H</name>
</gene>
<dbReference type="AlphaFoldDB" id="A0A3P6E5J6"/>